<organism evidence="4 5">
    <name type="scientific">Polycladomyces abyssicola</name>
    <dbReference type="NCBI Taxonomy" id="1125966"/>
    <lineage>
        <taxon>Bacteria</taxon>
        <taxon>Bacillati</taxon>
        <taxon>Bacillota</taxon>
        <taxon>Bacilli</taxon>
        <taxon>Bacillales</taxon>
        <taxon>Thermoactinomycetaceae</taxon>
        <taxon>Polycladomyces</taxon>
    </lineage>
</organism>
<dbReference type="PROSITE" id="PS51186">
    <property type="entry name" value="GNAT"/>
    <property type="match status" value="1"/>
</dbReference>
<name>A0A8D5ZNP7_9BACL</name>
<evidence type="ECO:0000313" key="4">
    <source>
        <dbReference type="EMBL" id="BCU82950.1"/>
    </source>
</evidence>
<dbReference type="SUPFAM" id="SSF55729">
    <property type="entry name" value="Acyl-CoA N-acyltransferases (Nat)"/>
    <property type="match status" value="1"/>
</dbReference>
<dbReference type="AlphaFoldDB" id="A0A8D5ZNP7"/>
<feature type="domain" description="N-acetyltransferase" evidence="3">
    <location>
        <begin position="1"/>
        <end position="146"/>
    </location>
</feature>
<sequence length="146" mass="16821">MRLRSFQLSDAHDVSEIWKLNTSAEPEAETLQVLAQQLARDRDLVLVAEVDNRVVGAIVGVQDGTSGFFYCLAVHPSYQRRGIGRSLIRALEERLRKKGVKRLWITVDPGTEKLLPFYQHLGYKNTCSSMMEKDLFEERIEWRKQA</sequence>
<dbReference type="InterPro" id="IPR016181">
    <property type="entry name" value="Acyl_CoA_acyltransferase"/>
</dbReference>
<dbReference type="InterPro" id="IPR017255">
    <property type="entry name" value="AcTrfase_GNAT_prd"/>
</dbReference>
<evidence type="ECO:0000313" key="5">
    <source>
        <dbReference type="Proteomes" id="UP000677436"/>
    </source>
</evidence>
<dbReference type="PIRSF" id="PIRSF037663">
    <property type="entry name" value="Acetyltransf_GNAT_prd"/>
    <property type="match status" value="1"/>
</dbReference>
<evidence type="ECO:0000259" key="3">
    <source>
        <dbReference type="PROSITE" id="PS51186"/>
    </source>
</evidence>
<keyword evidence="5" id="KW-1185">Reference proteome</keyword>
<protein>
    <recommendedName>
        <fullName evidence="3">N-acetyltransferase domain-containing protein</fullName>
    </recommendedName>
</protein>
<keyword evidence="1" id="KW-0808">Transferase</keyword>
<reference evidence="4" key="2">
    <citation type="journal article" date="2021" name="Microbiol. Resour. Announc.">
        <title>Complete Genome Sequence of Polycladomyces abyssicola JIR-001T, Isolated from Hemipelagic Sediment in Deep Seawater.</title>
        <authorList>
            <person name="Tsubouchi T."/>
            <person name="Kaneko Y."/>
        </authorList>
    </citation>
    <scope>NUCLEOTIDE SEQUENCE</scope>
    <source>
        <strain evidence="4">JIR-001</strain>
    </source>
</reference>
<dbReference type="GO" id="GO:0016747">
    <property type="term" value="F:acyltransferase activity, transferring groups other than amino-acyl groups"/>
    <property type="evidence" value="ECO:0007669"/>
    <property type="project" value="InterPro"/>
</dbReference>
<dbReference type="CDD" id="cd04301">
    <property type="entry name" value="NAT_SF"/>
    <property type="match status" value="1"/>
</dbReference>
<keyword evidence="2" id="KW-0012">Acyltransferase</keyword>
<dbReference type="Proteomes" id="UP000677436">
    <property type="component" value="Chromosome"/>
</dbReference>
<accession>A0A8D5ZNP7</accession>
<dbReference type="RefSeq" id="WP_212773232.1">
    <property type="nucleotide sequence ID" value="NZ_AP024601.1"/>
</dbReference>
<reference evidence="4" key="1">
    <citation type="journal article" date="2013" name="Int. J. Syst. Evol. Microbiol.">
        <title>Polycladomyces abyssicola gen. nov., sp. nov., a thermophilic filamentous bacterium isolated from hemipelagic sediment.</title>
        <authorList>
            <person name="Tsubouchi T."/>
            <person name="Shimane Y."/>
            <person name="Mori K."/>
            <person name="Usui K."/>
            <person name="Hiraki T."/>
            <person name="Tame A."/>
            <person name="Uematsu K."/>
            <person name="Maruyama T."/>
            <person name="Hatada Y."/>
        </authorList>
    </citation>
    <scope>NUCLEOTIDE SEQUENCE</scope>
    <source>
        <strain evidence="4">JIR-001</strain>
    </source>
</reference>
<dbReference type="InterPro" id="IPR000182">
    <property type="entry name" value="GNAT_dom"/>
</dbReference>
<dbReference type="Pfam" id="PF00583">
    <property type="entry name" value="Acetyltransf_1"/>
    <property type="match status" value="1"/>
</dbReference>
<evidence type="ECO:0000256" key="2">
    <source>
        <dbReference type="ARBA" id="ARBA00023315"/>
    </source>
</evidence>
<dbReference type="InterPro" id="IPR050832">
    <property type="entry name" value="Bact_Acetyltransf"/>
</dbReference>
<dbReference type="EMBL" id="AP024601">
    <property type="protein sequence ID" value="BCU82950.1"/>
    <property type="molecule type" value="Genomic_DNA"/>
</dbReference>
<dbReference type="KEGG" id="pabs:JIR001_27330"/>
<evidence type="ECO:0000256" key="1">
    <source>
        <dbReference type="ARBA" id="ARBA00022679"/>
    </source>
</evidence>
<dbReference type="PANTHER" id="PTHR43877">
    <property type="entry name" value="AMINOALKYLPHOSPHONATE N-ACETYLTRANSFERASE-RELATED-RELATED"/>
    <property type="match status" value="1"/>
</dbReference>
<dbReference type="Gene3D" id="3.40.630.30">
    <property type="match status" value="1"/>
</dbReference>
<proteinExistence type="predicted"/>
<gene>
    <name evidence="4" type="ORF">JIR001_27330</name>
</gene>